<name>A0AAD8EZG6_BIOPF</name>
<evidence type="ECO:0000256" key="1">
    <source>
        <dbReference type="ARBA" id="ARBA00004123"/>
    </source>
</evidence>
<protein>
    <recommendedName>
        <fullName evidence="3">Integrator complex subunit 10</fullName>
    </recommendedName>
</protein>
<dbReference type="GO" id="GO:0016180">
    <property type="term" value="P:snRNA processing"/>
    <property type="evidence" value="ECO:0007669"/>
    <property type="project" value="InterPro"/>
</dbReference>
<evidence type="ECO:0000313" key="6">
    <source>
        <dbReference type="Proteomes" id="UP001233172"/>
    </source>
</evidence>
<keyword evidence="4" id="KW-0539">Nucleus</keyword>
<evidence type="ECO:0000313" key="5">
    <source>
        <dbReference type="EMBL" id="KAK0044434.1"/>
    </source>
</evidence>
<dbReference type="PANTHER" id="PTHR16055:SF2">
    <property type="entry name" value="INTEGRATOR COMPLEX SUBUNIT 10"/>
    <property type="match status" value="1"/>
</dbReference>
<comment type="similarity">
    <text evidence="2">Belongs to the Integrator subunit 10 family.</text>
</comment>
<proteinExistence type="inferred from homology"/>
<dbReference type="InterPro" id="IPR026164">
    <property type="entry name" value="Int_cplx_su10"/>
</dbReference>
<reference evidence="5" key="2">
    <citation type="submission" date="2023-04" db="EMBL/GenBank/DDBJ databases">
        <authorList>
            <person name="Bu L."/>
            <person name="Lu L."/>
            <person name="Laidemitt M.R."/>
            <person name="Zhang S.M."/>
            <person name="Mutuku M."/>
            <person name="Mkoji G."/>
            <person name="Steinauer M."/>
            <person name="Loker E.S."/>
        </authorList>
    </citation>
    <scope>NUCLEOTIDE SEQUENCE</scope>
    <source>
        <strain evidence="5">KasaAsao</strain>
        <tissue evidence="5">Whole Snail</tissue>
    </source>
</reference>
<comment type="caution">
    <text evidence="5">The sequence shown here is derived from an EMBL/GenBank/DDBJ whole genome shotgun (WGS) entry which is preliminary data.</text>
</comment>
<evidence type="ECO:0000256" key="2">
    <source>
        <dbReference type="ARBA" id="ARBA00010391"/>
    </source>
</evidence>
<keyword evidence="6" id="KW-1185">Reference proteome</keyword>
<organism evidence="5 6">
    <name type="scientific">Biomphalaria pfeifferi</name>
    <name type="common">Bloodfluke planorb</name>
    <name type="synonym">Freshwater snail</name>
    <dbReference type="NCBI Taxonomy" id="112525"/>
    <lineage>
        <taxon>Eukaryota</taxon>
        <taxon>Metazoa</taxon>
        <taxon>Spiralia</taxon>
        <taxon>Lophotrochozoa</taxon>
        <taxon>Mollusca</taxon>
        <taxon>Gastropoda</taxon>
        <taxon>Heterobranchia</taxon>
        <taxon>Euthyneura</taxon>
        <taxon>Panpulmonata</taxon>
        <taxon>Hygrophila</taxon>
        <taxon>Lymnaeoidea</taxon>
        <taxon>Planorbidae</taxon>
        <taxon>Biomphalaria</taxon>
    </lineage>
</organism>
<reference evidence="5" key="1">
    <citation type="journal article" date="2023" name="PLoS Negl. Trop. Dis.">
        <title>A genome sequence for Biomphalaria pfeifferi, the major vector snail for the human-infecting parasite Schistosoma mansoni.</title>
        <authorList>
            <person name="Bu L."/>
            <person name="Lu L."/>
            <person name="Laidemitt M.R."/>
            <person name="Zhang S.M."/>
            <person name="Mutuku M."/>
            <person name="Mkoji G."/>
            <person name="Steinauer M."/>
            <person name="Loker E.S."/>
        </authorList>
    </citation>
    <scope>NUCLEOTIDE SEQUENCE</scope>
    <source>
        <strain evidence="5">KasaAsao</strain>
    </source>
</reference>
<dbReference type="Proteomes" id="UP001233172">
    <property type="component" value="Unassembled WGS sequence"/>
</dbReference>
<gene>
    <name evidence="5" type="ORF">Bpfe_026119</name>
</gene>
<dbReference type="AlphaFoldDB" id="A0AAD8EZG6"/>
<dbReference type="GO" id="GO:0032039">
    <property type="term" value="C:integrator complex"/>
    <property type="evidence" value="ECO:0007669"/>
    <property type="project" value="InterPro"/>
</dbReference>
<dbReference type="EMBL" id="JASAOG010000198">
    <property type="protein sequence ID" value="KAK0044434.1"/>
    <property type="molecule type" value="Genomic_DNA"/>
</dbReference>
<sequence>MTEVDILEEFAFLETGVGGLVNLDIMPNSTKVLAQQRTVTRGVNKGVKEDFKATLEKQVASVMEPNHILLHRFLKEERIEILNNFVGS</sequence>
<evidence type="ECO:0000256" key="4">
    <source>
        <dbReference type="ARBA" id="ARBA00023242"/>
    </source>
</evidence>
<comment type="subcellular location">
    <subcellularLocation>
        <location evidence="1">Nucleus</location>
    </subcellularLocation>
</comment>
<evidence type="ECO:0000256" key="3">
    <source>
        <dbReference type="ARBA" id="ARBA00016811"/>
    </source>
</evidence>
<dbReference type="PANTHER" id="PTHR16055">
    <property type="entry name" value="INTEGRATOR COMPLEX SUBUNIT 10"/>
    <property type="match status" value="1"/>
</dbReference>
<dbReference type="Pfam" id="PF21045">
    <property type="entry name" value="INT10"/>
    <property type="match status" value="1"/>
</dbReference>
<accession>A0AAD8EZG6</accession>